<protein>
    <submittedName>
        <fullName evidence="3">DUF1343 domain-containing protein</fullName>
    </submittedName>
</protein>
<feature type="domain" description="Peptidoglycan beta-N-acetylmuramidase NamZ N-terminal" evidence="1">
    <location>
        <begin position="77"/>
        <end position="268"/>
    </location>
</feature>
<comment type="caution">
    <text evidence="3">The sequence shown here is derived from an EMBL/GenBank/DDBJ whole genome shotgun (WGS) entry which is preliminary data.</text>
</comment>
<dbReference type="InterPro" id="IPR048502">
    <property type="entry name" value="NamZ_N"/>
</dbReference>
<name>A0A537KY25_9BACT</name>
<dbReference type="Pfam" id="PF07075">
    <property type="entry name" value="NamZ_N"/>
    <property type="match status" value="1"/>
</dbReference>
<dbReference type="EMBL" id="VBAL01000112">
    <property type="protein sequence ID" value="TMJ00652.1"/>
    <property type="molecule type" value="Genomic_DNA"/>
</dbReference>
<evidence type="ECO:0000313" key="3">
    <source>
        <dbReference type="EMBL" id="TMJ00652.1"/>
    </source>
</evidence>
<evidence type="ECO:0000259" key="1">
    <source>
        <dbReference type="Pfam" id="PF07075"/>
    </source>
</evidence>
<reference evidence="3 4" key="1">
    <citation type="journal article" date="2019" name="Nat. Microbiol.">
        <title>Mediterranean grassland soil C-N compound turnover is dependent on rainfall and depth, and is mediated by genomically divergent microorganisms.</title>
        <authorList>
            <person name="Diamond S."/>
            <person name="Andeer P.F."/>
            <person name="Li Z."/>
            <person name="Crits-Christoph A."/>
            <person name="Burstein D."/>
            <person name="Anantharaman K."/>
            <person name="Lane K.R."/>
            <person name="Thomas B.C."/>
            <person name="Pan C."/>
            <person name="Northen T.R."/>
            <person name="Banfield J.F."/>
        </authorList>
    </citation>
    <scope>NUCLEOTIDE SEQUENCE [LARGE SCALE GENOMIC DNA]</scope>
    <source>
        <strain evidence="3">NP_4</strain>
    </source>
</reference>
<evidence type="ECO:0000259" key="2">
    <source>
        <dbReference type="Pfam" id="PF20732"/>
    </source>
</evidence>
<dbReference type="Proteomes" id="UP000319353">
    <property type="component" value="Unassembled WGS sequence"/>
</dbReference>
<evidence type="ECO:0000313" key="4">
    <source>
        <dbReference type="Proteomes" id="UP000319353"/>
    </source>
</evidence>
<dbReference type="AlphaFoldDB" id="A0A537KY25"/>
<feature type="domain" description="Peptidoglycan beta-N-acetylmuramidase NamZ C-terminal" evidence="2">
    <location>
        <begin position="275"/>
        <end position="427"/>
    </location>
</feature>
<gene>
    <name evidence="3" type="ORF">E6H01_08695</name>
</gene>
<sequence>MGRGTVHWMEALRRFATSVVALRAELAMMARMRSLAPFIATLLVCLIFIPALAQSPEVFPGVDGVELAIDALTGRRVGVVTHQAAVSRDGRLTMLVLTSLPDVQLSALFAPEHGLGDDAPISLPANTPVYSLFGRVTQPTRQMLSGVDVLVIDLQDVGVRPFTYATTMALTMEAARSAGKPVIVLDRPNPMGGLLVDGPVLEPKLRSFIGMYPIPYVHGMTIGELAQLYNRAFGIGADLRVVPMRGWSRQMLWADTGLPWVNPSPGLLTGDSPFYYATTGAIDGTNLWNGVSTDSRFQVIVARWIDGARLAERLNRYKLPGVIFSAATVPLPFSKQVWSGVQLHVMDPSQYKPLTTTVYVLVEIRKMYGNRLVIRRPRRGLPLFDRVWGTREVRLGIMRGDDAATIVARWQPGLQQFLALRQRYLLYPDVPLSNRPAWTQAPSDGQDNLQITIPQYRDRGFRE</sequence>
<dbReference type="PANTHER" id="PTHR42915:SF1">
    <property type="entry name" value="PEPTIDOGLYCAN BETA-N-ACETYLMURAMIDASE NAMZ"/>
    <property type="match status" value="1"/>
</dbReference>
<dbReference type="GO" id="GO:0033922">
    <property type="term" value="F:peptidoglycan beta-N-acetylmuramidase activity"/>
    <property type="evidence" value="ECO:0007669"/>
    <property type="project" value="InterPro"/>
</dbReference>
<accession>A0A537KY25</accession>
<proteinExistence type="predicted"/>
<dbReference type="PIRSF" id="PIRSF016719">
    <property type="entry name" value="UCP016719"/>
    <property type="match status" value="1"/>
</dbReference>
<dbReference type="Pfam" id="PF20732">
    <property type="entry name" value="NamZ_C"/>
    <property type="match status" value="1"/>
</dbReference>
<dbReference type="PANTHER" id="PTHR42915">
    <property type="entry name" value="HYPOTHETICAL 460 KDA PROTEIN IN FEUA-SIGW INTERGENIC REGION [PRECURSOR]"/>
    <property type="match status" value="1"/>
</dbReference>
<dbReference type="Gene3D" id="3.40.50.12170">
    <property type="entry name" value="Uncharacterised protein PF07075, DUF1343"/>
    <property type="match status" value="1"/>
</dbReference>
<dbReference type="Gene3D" id="3.90.1150.140">
    <property type="match status" value="1"/>
</dbReference>
<dbReference type="InterPro" id="IPR048503">
    <property type="entry name" value="NamZ_C"/>
</dbReference>
<organism evidence="3 4">
    <name type="scientific">Candidatus Segetimicrobium genomatis</name>
    <dbReference type="NCBI Taxonomy" id="2569760"/>
    <lineage>
        <taxon>Bacteria</taxon>
        <taxon>Bacillati</taxon>
        <taxon>Candidatus Sysuimicrobiota</taxon>
        <taxon>Candidatus Sysuimicrobiia</taxon>
        <taxon>Candidatus Sysuimicrobiales</taxon>
        <taxon>Candidatus Segetimicrobiaceae</taxon>
        <taxon>Candidatus Segetimicrobium</taxon>
    </lineage>
</organism>
<dbReference type="InterPro" id="IPR008302">
    <property type="entry name" value="NamZ"/>
</dbReference>